<evidence type="ECO:0000313" key="2">
    <source>
        <dbReference type="Proteomes" id="UP000299102"/>
    </source>
</evidence>
<dbReference type="GO" id="GO:0003964">
    <property type="term" value="F:RNA-directed DNA polymerase activity"/>
    <property type="evidence" value="ECO:0007669"/>
    <property type="project" value="UniProtKB-KW"/>
</dbReference>
<dbReference type="Proteomes" id="UP000299102">
    <property type="component" value="Unassembled WGS sequence"/>
</dbReference>
<keyword evidence="2" id="KW-1185">Reference proteome</keyword>
<keyword evidence="1" id="KW-0695">RNA-directed DNA polymerase</keyword>
<keyword evidence="1" id="KW-0808">Transferase</keyword>
<evidence type="ECO:0000313" key="1">
    <source>
        <dbReference type="EMBL" id="GBP13804.1"/>
    </source>
</evidence>
<reference evidence="1 2" key="1">
    <citation type="journal article" date="2019" name="Commun. Biol.">
        <title>The bagworm genome reveals a unique fibroin gene that provides high tensile strength.</title>
        <authorList>
            <person name="Kono N."/>
            <person name="Nakamura H."/>
            <person name="Ohtoshi R."/>
            <person name="Tomita M."/>
            <person name="Numata K."/>
            <person name="Arakawa K."/>
        </authorList>
    </citation>
    <scope>NUCLEOTIDE SEQUENCE [LARGE SCALE GENOMIC DNA]</scope>
</reference>
<accession>A0A4C1TI75</accession>
<sequence length="238" mass="27394">MRVWNRRLETICPPHPFLPRDLFLSPVERHKIVLRLSKRKAPGPDDISTAALRQLPKRAMVAMNEVFDGILRTGHFPEPWKRGKVITVPKLGKYSRNPCNLRPITLLSSVAKTLERALLWRLNPFLSPRKKQYGFRARHSTTLQLIRGSCLSPSLFAAFTDDIPTLQSLLEEWEEHDANAEDSANFASARRANLAAKKIQRFLDLLLEWLDRWMMYVGETAALVTSKQRNMSPYTNYA</sequence>
<comment type="caution">
    <text evidence="1">The sequence shown here is derived from an EMBL/GenBank/DDBJ whole genome shotgun (WGS) entry which is preliminary data.</text>
</comment>
<dbReference type="EMBL" id="BGZK01000059">
    <property type="protein sequence ID" value="GBP13804.1"/>
    <property type="molecule type" value="Genomic_DNA"/>
</dbReference>
<dbReference type="AlphaFoldDB" id="A0A4C1TI75"/>
<dbReference type="PANTHER" id="PTHR19446">
    <property type="entry name" value="REVERSE TRANSCRIPTASES"/>
    <property type="match status" value="1"/>
</dbReference>
<proteinExistence type="predicted"/>
<keyword evidence="1" id="KW-0548">Nucleotidyltransferase</keyword>
<protein>
    <submittedName>
        <fullName evidence="1">Probable RNA-directed DNA polymerase from transposon X-element</fullName>
    </submittedName>
</protein>
<organism evidence="1 2">
    <name type="scientific">Eumeta variegata</name>
    <name type="common">Bagworm moth</name>
    <name type="synonym">Eumeta japonica</name>
    <dbReference type="NCBI Taxonomy" id="151549"/>
    <lineage>
        <taxon>Eukaryota</taxon>
        <taxon>Metazoa</taxon>
        <taxon>Ecdysozoa</taxon>
        <taxon>Arthropoda</taxon>
        <taxon>Hexapoda</taxon>
        <taxon>Insecta</taxon>
        <taxon>Pterygota</taxon>
        <taxon>Neoptera</taxon>
        <taxon>Endopterygota</taxon>
        <taxon>Lepidoptera</taxon>
        <taxon>Glossata</taxon>
        <taxon>Ditrysia</taxon>
        <taxon>Tineoidea</taxon>
        <taxon>Psychidae</taxon>
        <taxon>Oiketicinae</taxon>
        <taxon>Eumeta</taxon>
    </lineage>
</organism>
<name>A0A4C1TI75_EUMVA</name>
<dbReference type="OrthoDB" id="425379at2759"/>
<gene>
    <name evidence="1" type="ORF">EVAR_8020_1</name>
</gene>